<evidence type="ECO:0000256" key="1">
    <source>
        <dbReference type="ARBA" id="ARBA00023002"/>
    </source>
</evidence>
<dbReference type="RefSeq" id="WP_218617494.1">
    <property type="nucleotide sequence ID" value="NZ_FRCS01000003.1"/>
</dbReference>
<evidence type="ECO:0000313" key="4">
    <source>
        <dbReference type="EMBL" id="SHN19232.1"/>
    </source>
</evidence>
<dbReference type="InterPro" id="IPR036188">
    <property type="entry name" value="FAD/NAD-bd_sf"/>
</dbReference>
<keyword evidence="5" id="KW-1185">Reference proteome</keyword>
<reference evidence="4 5" key="1">
    <citation type="submission" date="2016-11" db="EMBL/GenBank/DDBJ databases">
        <authorList>
            <person name="Jaros S."/>
            <person name="Januszkiewicz K."/>
            <person name="Wedrychowicz H."/>
        </authorList>
    </citation>
    <scope>NUCLEOTIDE SEQUENCE [LARGE SCALE GENOMIC DNA]</scope>
    <source>
        <strain evidence="4 5">DSM 46144</strain>
    </source>
</reference>
<dbReference type="PANTHER" id="PTHR13789">
    <property type="entry name" value="MONOOXYGENASE"/>
    <property type="match status" value="1"/>
</dbReference>
<evidence type="ECO:0000313" key="5">
    <source>
        <dbReference type="Proteomes" id="UP000184440"/>
    </source>
</evidence>
<proteinExistence type="predicted"/>
<dbReference type="Gene3D" id="3.50.50.60">
    <property type="entry name" value="FAD/NAD(P)-binding domain"/>
    <property type="match status" value="1"/>
</dbReference>
<evidence type="ECO:0000256" key="2">
    <source>
        <dbReference type="ARBA" id="ARBA00023033"/>
    </source>
</evidence>
<organism evidence="4 5">
    <name type="scientific">Cryptosporangium aurantiacum</name>
    <dbReference type="NCBI Taxonomy" id="134849"/>
    <lineage>
        <taxon>Bacteria</taxon>
        <taxon>Bacillati</taxon>
        <taxon>Actinomycetota</taxon>
        <taxon>Actinomycetes</taxon>
        <taxon>Cryptosporangiales</taxon>
        <taxon>Cryptosporangiaceae</taxon>
        <taxon>Cryptosporangium</taxon>
    </lineage>
</organism>
<evidence type="ECO:0000259" key="3">
    <source>
        <dbReference type="Pfam" id="PF01494"/>
    </source>
</evidence>
<dbReference type="Pfam" id="PF01494">
    <property type="entry name" value="FAD_binding_3"/>
    <property type="match status" value="1"/>
</dbReference>
<accession>A0A1M7PPI6</accession>
<dbReference type="SUPFAM" id="SSF51905">
    <property type="entry name" value="FAD/NAD(P)-binding domain"/>
    <property type="match status" value="1"/>
</dbReference>
<keyword evidence="1" id="KW-0560">Oxidoreductase</keyword>
<gene>
    <name evidence="4" type="ORF">SAMN05443668_103557</name>
</gene>
<feature type="domain" description="FAD-binding" evidence="3">
    <location>
        <begin position="19"/>
        <end position="104"/>
    </location>
</feature>
<keyword evidence="2" id="KW-0503">Monooxygenase</keyword>
<dbReference type="InterPro" id="IPR002938">
    <property type="entry name" value="FAD-bd"/>
</dbReference>
<dbReference type="Proteomes" id="UP000184440">
    <property type="component" value="Unassembled WGS sequence"/>
</dbReference>
<dbReference type="STRING" id="134849.SAMN05443668_103557"/>
<dbReference type="EMBL" id="FRCS01000003">
    <property type="protein sequence ID" value="SHN19232.1"/>
    <property type="molecule type" value="Genomic_DNA"/>
</dbReference>
<dbReference type="AlphaFoldDB" id="A0A1M7PPI6"/>
<protein>
    <submittedName>
        <fullName evidence="4">FAD binding domain-containing protein</fullName>
    </submittedName>
</protein>
<name>A0A1M7PPI6_9ACTN</name>
<sequence length="169" mass="18509">MATEYTRDFVGPIPALIAATDPANLRTWPIRDRRPLKQWGSGRATIIGDAAHPTSPYAAYGAGMAVEDGYFLGRRLAGVDLADHQQVRTALDEFEAPRRPHTARQSQTAFVLGKVSHYTPKPLRPLRDAMLNHTPLLQKAVGEATPGEILDQIAEVDRAEAAFTTRPIS</sequence>
<dbReference type="InterPro" id="IPR050493">
    <property type="entry name" value="FAD-dep_Monooxygenase_BioMet"/>
</dbReference>
<dbReference type="PANTHER" id="PTHR13789:SF309">
    <property type="entry name" value="PUTATIVE (AFU_ORTHOLOGUE AFUA_6G14510)-RELATED"/>
    <property type="match status" value="1"/>
</dbReference>
<dbReference type="GO" id="GO:0071949">
    <property type="term" value="F:FAD binding"/>
    <property type="evidence" value="ECO:0007669"/>
    <property type="project" value="InterPro"/>
</dbReference>
<dbReference type="GO" id="GO:0004497">
    <property type="term" value="F:monooxygenase activity"/>
    <property type="evidence" value="ECO:0007669"/>
    <property type="project" value="UniProtKB-KW"/>
</dbReference>